<comment type="subunit">
    <text evidence="7">Has multiple subunits with at least A(3), B(3), C, D, E, F, H, I and proteolipid K(x).</text>
</comment>
<evidence type="ECO:0000256" key="5">
    <source>
        <dbReference type="ARBA" id="ARBA00023136"/>
    </source>
</evidence>
<evidence type="ECO:0000313" key="8">
    <source>
        <dbReference type="EMBL" id="SDA50468.1"/>
    </source>
</evidence>
<name>A0A1G5VXL7_9EURY</name>
<dbReference type="GO" id="GO:0046961">
    <property type="term" value="F:proton-transporting ATPase activity, rotational mechanism"/>
    <property type="evidence" value="ECO:0007669"/>
    <property type="project" value="InterPro"/>
</dbReference>
<keyword evidence="2 7" id="KW-0813">Transport</keyword>
<comment type="similarity">
    <text evidence="1 7">Belongs to the V-ATPase E subunit family.</text>
</comment>
<dbReference type="GO" id="GO:0005524">
    <property type="term" value="F:ATP binding"/>
    <property type="evidence" value="ECO:0007669"/>
    <property type="project" value="UniProtKB-UniRule"/>
</dbReference>
<dbReference type="Pfam" id="PF01991">
    <property type="entry name" value="vATP-synt_E"/>
    <property type="match status" value="1"/>
</dbReference>
<dbReference type="AlphaFoldDB" id="A0A1G5VXL7"/>
<comment type="subcellular location">
    <subcellularLocation>
        <location evidence="7">Cell membrane</location>
        <topology evidence="7">Peripheral membrane protein</topology>
    </subcellularLocation>
</comment>
<dbReference type="Gene3D" id="1.20.5.620">
    <property type="entry name" value="F1F0 ATP synthase subunit B, membrane domain"/>
    <property type="match status" value="1"/>
</dbReference>
<dbReference type="GO" id="GO:0005886">
    <property type="term" value="C:plasma membrane"/>
    <property type="evidence" value="ECO:0007669"/>
    <property type="project" value="UniProtKB-SubCell"/>
</dbReference>
<dbReference type="OrthoDB" id="4691at2157"/>
<keyword evidence="5 7" id="KW-0472">Membrane</keyword>
<dbReference type="Proteomes" id="UP000323439">
    <property type="component" value="Unassembled WGS sequence"/>
</dbReference>
<evidence type="ECO:0000256" key="6">
    <source>
        <dbReference type="ARBA" id="ARBA00023310"/>
    </source>
</evidence>
<keyword evidence="4 7" id="KW-0406">Ion transport</keyword>
<evidence type="ECO:0000256" key="4">
    <source>
        <dbReference type="ARBA" id="ARBA00023065"/>
    </source>
</evidence>
<dbReference type="InterPro" id="IPR002842">
    <property type="entry name" value="ATPase_V1_Esu"/>
</dbReference>
<reference evidence="8 9" key="1">
    <citation type="submission" date="2016-10" db="EMBL/GenBank/DDBJ databases">
        <authorList>
            <person name="Varghese N."/>
            <person name="Submissions S."/>
        </authorList>
    </citation>
    <scope>NUCLEOTIDE SEQUENCE [LARGE SCALE GENOMIC DNA]</scope>
    <source>
        <strain evidence="8 9">DSM 16643</strain>
    </source>
</reference>
<sequence length="204" mass="22338">MSSGTDKIVSSIMSEAQGKADIIMQEANAEIAAINADAEKTAAAEKNKILENGKKQSDMRYQQIISEAKMNARRAELGAKEEVIEAAFTKATAQLKDVASSDSEEYDDSLTKMIKEAVDELGAKDLIIQLNEKDTQKFKSQLGDNVSTFQIDDVNFQLGEPIDTIGGAIVKTKSGDIEVNNTIESRLERFKSILRSEVANVLFK</sequence>
<evidence type="ECO:0000256" key="3">
    <source>
        <dbReference type="ARBA" id="ARBA00022781"/>
    </source>
</evidence>
<evidence type="ECO:0000256" key="7">
    <source>
        <dbReference type="HAMAP-Rule" id="MF_00311"/>
    </source>
</evidence>
<evidence type="ECO:0000313" key="9">
    <source>
        <dbReference type="Proteomes" id="UP000323439"/>
    </source>
</evidence>
<gene>
    <name evidence="7" type="primary">atpE</name>
    <name evidence="8" type="ORF">SAMN02910315_00973</name>
</gene>
<dbReference type="STRING" id="230361.sm9_0575"/>
<accession>A0A1G5VXL7</accession>
<dbReference type="GO" id="GO:0046933">
    <property type="term" value="F:proton-transporting ATP synthase activity, rotational mechanism"/>
    <property type="evidence" value="ECO:0007669"/>
    <property type="project" value="UniProtKB-UniRule"/>
</dbReference>
<comment type="function">
    <text evidence="7">Component of the A-type ATP synthase that produces ATP from ADP in the presence of a proton gradient across the membrane.</text>
</comment>
<dbReference type="HAMAP" id="MF_00311">
    <property type="entry name" value="ATP_synth_E_arch"/>
    <property type="match status" value="1"/>
</dbReference>
<organism evidence="8 9">
    <name type="scientific">Methanobrevibacter millerae</name>
    <dbReference type="NCBI Taxonomy" id="230361"/>
    <lineage>
        <taxon>Archaea</taxon>
        <taxon>Methanobacteriati</taxon>
        <taxon>Methanobacteriota</taxon>
        <taxon>Methanomada group</taxon>
        <taxon>Methanobacteria</taxon>
        <taxon>Methanobacteriales</taxon>
        <taxon>Methanobacteriaceae</taxon>
        <taxon>Methanobrevibacter</taxon>
    </lineage>
</organism>
<keyword evidence="6 7" id="KW-0066">ATP synthesis</keyword>
<evidence type="ECO:0000256" key="2">
    <source>
        <dbReference type="ARBA" id="ARBA00022448"/>
    </source>
</evidence>
<evidence type="ECO:0000256" key="1">
    <source>
        <dbReference type="ARBA" id="ARBA00005901"/>
    </source>
</evidence>
<dbReference type="GO" id="GO:0042777">
    <property type="term" value="P:proton motive force-driven plasma membrane ATP synthesis"/>
    <property type="evidence" value="ECO:0007669"/>
    <property type="project" value="UniProtKB-UniRule"/>
</dbReference>
<protein>
    <recommendedName>
        <fullName evidence="7">A-type ATP synthase subunit E</fullName>
    </recommendedName>
</protein>
<dbReference type="InterPro" id="IPR038495">
    <property type="entry name" value="ATPase_E_C"/>
</dbReference>
<keyword evidence="3 7" id="KW-0375">Hydrogen ion transport</keyword>
<dbReference type="GO" id="GO:0033178">
    <property type="term" value="C:proton-transporting two-sector ATPase complex, catalytic domain"/>
    <property type="evidence" value="ECO:0007669"/>
    <property type="project" value="InterPro"/>
</dbReference>
<dbReference type="EMBL" id="FMXB01000006">
    <property type="protein sequence ID" value="SDA50468.1"/>
    <property type="molecule type" value="Genomic_DNA"/>
</dbReference>
<dbReference type="Gene3D" id="3.30.2320.30">
    <property type="entry name" value="ATP synthase, E subunit, C-terminal"/>
    <property type="match status" value="1"/>
</dbReference>
<dbReference type="SUPFAM" id="SSF160527">
    <property type="entry name" value="V-type ATPase subunit E-like"/>
    <property type="match status" value="1"/>
</dbReference>
<dbReference type="RefSeq" id="WP_149731545.1">
    <property type="nucleotide sequence ID" value="NZ_FMXB01000006.1"/>
</dbReference>
<proteinExistence type="inferred from homology"/>
<dbReference type="PANTHER" id="PTHR45715">
    <property type="entry name" value="ATPASE H+-TRANSPORTING V1 SUBUNIT E1A-RELATED"/>
    <property type="match status" value="1"/>
</dbReference>
<keyword evidence="7" id="KW-1003">Cell membrane</keyword>
<keyword evidence="9" id="KW-1185">Reference proteome</keyword>